<sequence>MAASVRTWLVVAALACALTLLLRSADAQAAGPTSSSPPAKKSGPTSSSSSPSPAKKPVCVPGATSPCRVGALLRDPENQEEGTFNMKARAPSGAGDTDSDDDYSDADEPKDPDESSDDDLVVIGH</sequence>
<keyword evidence="2" id="KW-1185">Reference proteome</keyword>
<organism evidence="1 2">
    <name type="scientific">Avena sativa</name>
    <name type="common">Oat</name>
    <dbReference type="NCBI Taxonomy" id="4498"/>
    <lineage>
        <taxon>Eukaryota</taxon>
        <taxon>Viridiplantae</taxon>
        <taxon>Streptophyta</taxon>
        <taxon>Embryophyta</taxon>
        <taxon>Tracheophyta</taxon>
        <taxon>Spermatophyta</taxon>
        <taxon>Magnoliopsida</taxon>
        <taxon>Liliopsida</taxon>
        <taxon>Poales</taxon>
        <taxon>Poaceae</taxon>
        <taxon>BOP clade</taxon>
        <taxon>Pooideae</taxon>
        <taxon>Poodae</taxon>
        <taxon>Poeae</taxon>
        <taxon>Poeae Chloroplast Group 1 (Aveneae type)</taxon>
        <taxon>Aveninae</taxon>
        <taxon>Avena</taxon>
    </lineage>
</organism>
<evidence type="ECO:0000313" key="1">
    <source>
        <dbReference type="EnsemblPlants" id="AVESA.00010b.r2.7DG1353810.1.CDS.1"/>
    </source>
</evidence>
<evidence type="ECO:0000313" key="2">
    <source>
        <dbReference type="Proteomes" id="UP001732700"/>
    </source>
</evidence>
<name>A0ACD6ACQ9_AVESA</name>
<dbReference type="EnsemblPlants" id="AVESA.00010b.r2.7DG1353810.1">
    <property type="protein sequence ID" value="AVESA.00010b.r2.7DG1353810.1.CDS.1"/>
    <property type="gene ID" value="AVESA.00010b.r2.7DG1353810"/>
</dbReference>
<dbReference type="Proteomes" id="UP001732700">
    <property type="component" value="Chromosome 7D"/>
</dbReference>
<accession>A0ACD6ACQ9</accession>
<reference evidence="1" key="2">
    <citation type="submission" date="2025-09" db="UniProtKB">
        <authorList>
            <consortium name="EnsemblPlants"/>
        </authorList>
    </citation>
    <scope>IDENTIFICATION</scope>
</reference>
<protein>
    <submittedName>
        <fullName evidence="1">Uncharacterized protein</fullName>
    </submittedName>
</protein>
<reference evidence="1" key="1">
    <citation type="submission" date="2021-05" db="EMBL/GenBank/DDBJ databases">
        <authorList>
            <person name="Scholz U."/>
            <person name="Mascher M."/>
            <person name="Fiebig A."/>
        </authorList>
    </citation>
    <scope>NUCLEOTIDE SEQUENCE [LARGE SCALE GENOMIC DNA]</scope>
</reference>
<proteinExistence type="predicted"/>